<comment type="caution">
    <text evidence="2">The sequence shown here is derived from an EMBL/GenBank/DDBJ whole genome shotgun (WGS) entry which is preliminary data.</text>
</comment>
<reference evidence="2" key="1">
    <citation type="journal article" date="2023" name="Mol. Phylogenet. Evol.">
        <title>Genome-scale phylogeny and comparative genomics of the fungal order Sordariales.</title>
        <authorList>
            <person name="Hensen N."/>
            <person name="Bonometti L."/>
            <person name="Westerberg I."/>
            <person name="Brannstrom I.O."/>
            <person name="Guillou S."/>
            <person name="Cros-Aarteil S."/>
            <person name="Calhoun S."/>
            <person name="Haridas S."/>
            <person name="Kuo A."/>
            <person name="Mondo S."/>
            <person name="Pangilinan J."/>
            <person name="Riley R."/>
            <person name="LaButti K."/>
            <person name="Andreopoulos B."/>
            <person name="Lipzen A."/>
            <person name="Chen C."/>
            <person name="Yan M."/>
            <person name="Daum C."/>
            <person name="Ng V."/>
            <person name="Clum A."/>
            <person name="Steindorff A."/>
            <person name="Ohm R.A."/>
            <person name="Martin F."/>
            <person name="Silar P."/>
            <person name="Natvig D.O."/>
            <person name="Lalanne C."/>
            <person name="Gautier V."/>
            <person name="Ament-Velasquez S.L."/>
            <person name="Kruys A."/>
            <person name="Hutchinson M.I."/>
            <person name="Powell A.J."/>
            <person name="Barry K."/>
            <person name="Miller A.N."/>
            <person name="Grigoriev I.V."/>
            <person name="Debuchy R."/>
            <person name="Gladieux P."/>
            <person name="Hiltunen Thoren M."/>
            <person name="Johannesson H."/>
        </authorList>
    </citation>
    <scope>NUCLEOTIDE SEQUENCE</scope>
    <source>
        <strain evidence="2">PSN293</strain>
    </source>
</reference>
<proteinExistence type="predicted"/>
<dbReference type="Pfam" id="PF14273">
    <property type="entry name" value="DUF4360"/>
    <property type="match status" value="1"/>
</dbReference>
<reference evidence="2" key="2">
    <citation type="submission" date="2023-05" db="EMBL/GenBank/DDBJ databases">
        <authorList>
            <consortium name="Lawrence Berkeley National Laboratory"/>
            <person name="Steindorff A."/>
            <person name="Hensen N."/>
            <person name="Bonometti L."/>
            <person name="Westerberg I."/>
            <person name="Brannstrom I.O."/>
            <person name="Guillou S."/>
            <person name="Cros-Aarteil S."/>
            <person name="Calhoun S."/>
            <person name="Haridas S."/>
            <person name="Kuo A."/>
            <person name="Mondo S."/>
            <person name="Pangilinan J."/>
            <person name="Riley R."/>
            <person name="Labutti K."/>
            <person name="Andreopoulos B."/>
            <person name="Lipzen A."/>
            <person name="Chen C."/>
            <person name="Yanf M."/>
            <person name="Daum C."/>
            <person name="Ng V."/>
            <person name="Clum A."/>
            <person name="Ohm R."/>
            <person name="Martin F."/>
            <person name="Silar P."/>
            <person name="Natvig D."/>
            <person name="Lalanne C."/>
            <person name="Gautier V."/>
            <person name="Ament-Velasquez S.L."/>
            <person name="Kruys A."/>
            <person name="Hutchinson M.I."/>
            <person name="Powell A.J."/>
            <person name="Barry K."/>
            <person name="Miller A.N."/>
            <person name="Grigoriev I.V."/>
            <person name="Debuchy R."/>
            <person name="Gladieux P."/>
            <person name="Thoren M.H."/>
            <person name="Johannesson H."/>
        </authorList>
    </citation>
    <scope>NUCLEOTIDE SEQUENCE</scope>
    <source>
        <strain evidence="2">PSN293</strain>
    </source>
</reference>
<feature type="chain" id="PRO_5042962349" description="Secreted protein" evidence="1">
    <location>
        <begin position="18"/>
        <end position="200"/>
    </location>
</feature>
<evidence type="ECO:0000256" key="1">
    <source>
        <dbReference type="SAM" id="SignalP"/>
    </source>
</evidence>
<protein>
    <recommendedName>
        <fullName evidence="4">Secreted protein</fullName>
    </recommendedName>
</protein>
<evidence type="ECO:0000313" key="3">
    <source>
        <dbReference type="Proteomes" id="UP001301769"/>
    </source>
</evidence>
<dbReference type="Proteomes" id="UP001301769">
    <property type="component" value="Unassembled WGS sequence"/>
</dbReference>
<dbReference type="PANTHER" id="PTHR38847:SF1">
    <property type="entry name" value="PSEUDOURIDINE SYNTHASE RSUA_RLUA-LIKE DOMAIN-CONTAINING PROTEIN"/>
    <property type="match status" value="1"/>
</dbReference>
<evidence type="ECO:0008006" key="4">
    <source>
        <dbReference type="Google" id="ProtNLM"/>
    </source>
</evidence>
<dbReference type="AlphaFoldDB" id="A0AAN6Y7R1"/>
<dbReference type="EMBL" id="MU858104">
    <property type="protein sequence ID" value="KAK4213761.1"/>
    <property type="molecule type" value="Genomic_DNA"/>
</dbReference>
<accession>A0AAN6Y7R1</accession>
<evidence type="ECO:0000313" key="2">
    <source>
        <dbReference type="EMBL" id="KAK4213761.1"/>
    </source>
</evidence>
<keyword evidence="1" id="KW-0732">Signal</keyword>
<sequence>MKFTISSILLCTPLVLAAPQLAPRAPKNLKVVGASVLGSGCPYGSAKVKTDASNTIFDIRLSEYVVKSGPNTEASDWRKNCKLTLNLQYDEGFQFTTLSADMRGYAIIPSGVQGHCLNTVDFTGQKGQASYDLTLAGGQGPFQLSSDTDALVWSGCGGSTAIMNLNTQCWISPPEKRALIAVDQVSSELTVRMALQWKSC</sequence>
<dbReference type="InterPro" id="IPR025649">
    <property type="entry name" value="DUF4360"/>
</dbReference>
<organism evidence="2 3">
    <name type="scientific">Rhypophila decipiens</name>
    <dbReference type="NCBI Taxonomy" id="261697"/>
    <lineage>
        <taxon>Eukaryota</taxon>
        <taxon>Fungi</taxon>
        <taxon>Dikarya</taxon>
        <taxon>Ascomycota</taxon>
        <taxon>Pezizomycotina</taxon>
        <taxon>Sordariomycetes</taxon>
        <taxon>Sordariomycetidae</taxon>
        <taxon>Sordariales</taxon>
        <taxon>Naviculisporaceae</taxon>
        <taxon>Rhypophila</taxon>
    </lineage>
</organism>
<gene>
    <name evidence="2" type="ORF">QBC37DRAFT_343520</name>
</gene>
<feature type="signal peptide" evidence="1">
    <location>
        <begin position="1"/>
        <end position="17"/>
    </location>
</feature>
<name>A0AAN6Y7R1_9PEZI</name>
<dbReference type="PANTHER" id="PTHR38847">
    <property type="match status" value="1"/>
</dbReference>
<keyword evidence="3" id="KW-1185">Reference proteome</keyword>